<feature type="transmembrane region" description="Helical" evidence="17">
    <location>
        <begin position="963"/>
        <end position="988"/>
    </location>
</feature>
<dbReference type="Pfam" id="PF00090">
    <property type="entry name" value="TSP_1"/>
    <property type="match status" value="5"/>
</dbReference>
<keyword evidence="8" id="KW-0221">Differentiation</keyword>
<evidence type="ECO:0000256" key="10">
    <source>
        <dbReference type="ARBA" id="ARBA00022989"/>
    </source>
</evidence>
<evidence type="ECO:0000256" key="17">
    <source>
        <dbReference type="SAM" id="Phobius"/>
    </source>
</evidence>
<sequence>MTTVYATTTEVNPSFPKEFDFRFTSYEDLLKDNDTFKTFQHADLTGFVQLTVDLPRNQLIVGSRDILLRLDLDDLETLEKAEWKSNEENKQLCLFKGQTEETCHNFIRVVFVHGDSLFTCGTYAFKPKCIWRSAENLTVIEQEEFHAVGYCPFTPDHNSTAVLTKDKMYYSGTVLDIQGRDKAIYRPMGSRPLRTKQYNSKWLNDPDFVSAYEVDDHIYFFYREVAVEYINCGKRIYSRVARVCKSDAGGDLLFEDNWTTFVKARMNCSIPGKYPFYFDQIQSTYFLDSGTEKFFFAIFTTSENSISGSAVCIYNMTSFTSVFNGAYKYQENVRSAWMRDTSEKPLQCPDDSGTDKRSSDDGGLRKSSLQIMQAQKYQLMDDAIQPHTLDPLVFGQNERWTHIVVDSVKGKGQQYHVIFLATVDGYIRKMAYLPQLNSSCLIEEHKIVPNGNNIPIKNLRISEDKGAVYVTVTGKIIKIPVQRCDRFTDQDLCKNSMDPYCGWNKASSKCTTAPDNDPTIHYWMQDIISCPIVEHPIDGMWSEWSSWEICQQTVPDPSAGDCLCRTRSCDNPKPAFGGKSCVGSVAEVSNCTAHGQWTAWTAWSKCSITCGHNGTRSRNRYCSNPPPRYMGRDCIGSDRDEGYCPGNPSCPEPPVDGKWTVWSPWGDCTADCNGGIQTRIRRCSQPPPSPKGRPCEGNTQEWRMCNTLHCQELEKYAPWTKWIKTNSTSSGHFEQRFRYMCKANVPDVSMIKTSYVKTHTRFCFKNDGTCHKAEIAKNITKDGGWSSWQPWSDCSKACGEGTQHRKRSCDNPWPMGFGKDCSGHDIEARQCNIHSCQGVWGCWSEYSVCSATCGQGSHVRVRRCDSSVQGTKFLFPCKGHDTDYKPCTTPPCNASAGWNHWSEWTVCGVEDLQYRHRQCQIEHPSNEECKGHRIENRNCEYIPFRIGVAPIKEREETEKTYSLLNLIVVASGSFIFGIMLTIGLYLCVKSCRSFRKFDLEKERKKNEQLNNGKRKCGSVSSQLSLDFLTVNNKVFDVSSLQILKQDKFVSSKNSLNSLKRKEAMQTDLQSNDGKSCYPWQKDGSEYNNRLQRLTMADLSLWSWRHDFDNRFVYYLTGGISLMYVVTLIMTYYGNPRTPRVVDVRPLEDMTQEKKLHKYLLIVDTSQRPGVSCTRETNIFIQLTGEMATSSYFKVAVFDEGKFIFQRGCKDLILFRIKEYLGQIVEVKMLVTNLKWRPEKVEVVKTSTGERFIVPVRVVYPNSISSSESGTVYPVTKRNICSVVFLSVLQYHHWISMALGPVKFGAYTGTMNILLIFFGISSLLMSTLIVYIIIEPETRDSVYIDMNTFAWSGFVTAMTFVSAAIFEFMLRNIRSGYLPDIVKFKNQMNENEEKPTKSNRLHTYLEEKKYNFSSETEIKSEESFHSEIEDDKPIKSAIDLPVQEKLKQMNNNSFQSEININHEDEDYNSESGTRSCNKKFQGSYHKKTNKSDVDNYCSKNSRLGSSQSSSKDELLAVKNIQHGSKSESSRHSSSLMKYLGTQNKSQNANVSVYSVQSRGTQTIVTRRHKTNKGTSHHGILVNKHQNAQEIRMYSSSRSNWMSQSDEAVQIRQVFHTNSEVINTDTPKPTHTDTDLAMGDNLLTANLKKTDEIKTQEKSMHQSDTSVQHSKEKSILQPETSVQHSKGPPTTWSDIGVLEIDDRGNRLLMSASQDEIKASANRFTCFQQFVEDWDDTEIMSIDDLRNDCSVFLKQLVSHVGKQEKYLKKQIRHGDTRCFTGLEVIADRWFQELRTESYKFIIYKAFQKGVTKAVFQHNLETMPEIDSKITSSTTQNVCTIIEQCSDKLNIQNSLSKPDIEEISYKIMVRIYNLADLWCPRILYPDGRHLEEEIGFKTGLEAVVSSKGSLDQFQESITTSMIHIQTQFDRNRNNNGGIIESLTSQASMSTLNSSEYLVLYILASCVVRLAFQNQDWILREDWDKISQGLTPRYLDEFFRQQQLELLTVWKLCSNVVDEAQEELNKDYEDASFVYTQFLVRQLALSSLEDIIKDENEKFCERYKELRSKLYKQWNKQVSE</sequence>
<dbReference type="OrthoDB" id="9988752at2759"/>
<dbReference type="InterPro" id="IPR016201">
    <property type="entry name" value="PSI"/>
</dbReference>
<feature type="transmembrane region" description="Helical" evidence="17">
    <location>
        <begin position="1348"/>
        <end position="1369"/>
    </location>
</feature>
<feature type="compositionally biased region" description="Polar residues" evidence="16">
    <location>
        <begin position="1675"/>
        <end position="1691"/>
    </location>
</feature>
<dbReference type="FunFam" id="2.20.100.10:FF:000001">
    <property type="entry name" value="semaphorin-5A isoform X1"/>
    <property type="match status" value="3"/>
</dbReference>
<feature type="domain" description="Sema" evidence="18">
    <location>
        <begin position="21"/>
        <end position="481"/>
    </location>
</feature>
<dbReference type="InterPro" id="IPR000884">
    <property type="entry name" value="TSP1_rpt"/>
</dbReference>
<name>A0A6J8AV85_MYTCO</name>
<evidence type="ECO:0000256" key="13">
    <source>
        <dbReference type="ARBA" id="ARBA00023180"/>
    </source>
</evidence>
<dbReference type="GO" id="GO:0005576">
    <property type="term" value="C:extracellular region"/>
    <property type="evidence" value="ECO:0007669"/>
    <property type="project" value="UniProtKB-SubCell"/>
</dbReference>
<keyword evidence="12" id="KW-1015">Disulfide bond</keyword>
<keyword evidence="11 17" id="KW-0472">Membrane</keyword>
<evidence type="ECO:0000256" key="8">
    <source>
        <dbReference type="ARBA" id="ARBA00022782"/>
    </source>
</evidence>
<dbReference type="GO" id="GO:0030335">
    <property type="term" value="P:positive regulation of cell migration"/>
    <property type="evidence" value="ECO:0007669"/>
    <property type="project" value="TreeGrafter"/>
</dbReference>
<keyword evidence="9" id="KW-0524">Neurogenesis</keyword>
<evidence type="ECO:0000256" key="3">
    <source>
        <dbReference type="ARBA" id="ARBA00022473"/>
    </source>
</evidence>
<dbReference type="InterPro" id="IPR015943">
    <property type="entry name" value="WD40/YVTN_repeat-like_dom_sf"/>
</dbReference>
<dbReference type="PANTHER" id="PTHR11036">
    <property type="entry name" value="SEMAPHORIN"/>
    <property type="match status" value="1"/>
</dbReference>
<keyword evidence="20" id="KW-1185">Reference proteome</keyword>
<feature type="region of interest" description="Disordered" evidence="16">
    <location>
        <begin position="1463"/>
        <end position="1511"/>
    </location>
</feature>
<protein>
    <recommendedName>
        <fullName evidence="14">Semaphorin-2A</fullName>
    </recommendedName>
</protein>
<dbReference type="FunFam" id="2.20.100.10:FF:000021">
    <property type="entry name" value="semaphorin-5B isoform X1"/>
    <property type="match status" value="1"/>
</dbReference>
<dbReference type="PROSITE" id="PS51004">
    <property type="entry name" value="SEMA"/>
    <property type="match status" value="1"/>
</dbReference>
<feature type="transmembrane region" description="Helical" evidence="17">
    <location>
        <begin position="1111"/>
        <end position="1132"/>
    </location>
</feature>
<comment type="subcellular location">
    <subcellularLocation>
        <location evidence="1">Membrane</location>
        <topology evidence="1">Single-pass membrane protein</topology>
    </subcellularLocation>
    <subcellularLocation>
        <location evidence="2">Secreted</location>
    </subcellularLocation>
</comment>
<keyword evidence="7" id="KW-0677">Repeat</keyword>
<dbReference type="GO" id="GO:0030215">
    <property type="term" value="F:semaphorin receptor binding"/>
    <property type="evidence" value="ECO:0007669"/>
    <property type="project" value="InterPro"/>
</dbReference>
<feature type="compositionally biased region" description="Polar residues" evidence="16">
    <location>
        <begin position="1468"/>
        <end position="1479"/>
    </location>
</feature>
<dbReference type="Pfam" id="PF01403">
    <property type="entry name" value="Sema"/>
    <property type="match status" value="1"/>
</dbReference>
<evidence type="ECO:0000313" key="20">
    <source>
        <dbReference type="Proteomes" id="UP000507470"/>
    </source>
</evidence>
<dbReference type="InterPro" id="IPR027231">
    <property type="entry name" value="Semaphorin"/>
</dbReference>
<dbReference type="PANTHER" id="PTHR11036:SF79">
    <property type="entry name" value="SEMAPHORIN 5C, ISOFORM A"/>
    <property type="match status" value="1"/>
</dbReference>
<evidence type="ECO:0000256" key="9">
    <source>
        <dbReference type="ARBA" id="ARBA00022902"/>
    </source>
</evidence>
<evidence type="ECO:0000256" key="2">
    <source>
        <dbReference type="ARBA" id="ARBA00004613"/>
    </source>
</evidence>
<dbReference type="EMBL" id="CACVKT020001865">
    <property type="protein sequence ID" value="CAC5372766.1"/>
    <property type="molecule type" value="Genomic_DNA"/>
</dbReference>
<dbReference type="InterPro" id="IPR001627">
    <property type="entry name" value="Semap_dom"/>
</dbReference>
<evidence type="ECO:0000256" key="5">
    <source>
        <dbReference type="ARBA" id="ARBA00022692"/>
    </source>
</evidence>
<reference evidence="19 20" key="1">
    <citation type="submission" date="2020-06" db="EMBL/GenBank/DDBJ databases">
        <authorList>
            <person name="Li R."/>
            <person name="Bekaert M."/>
        </authorList>
    </citation>
    <scope>NUCLEOTIDE SEQUENCE [LARGE SCALE GENOMIC DNA]</scope>
    <source>
        <strain evidence="20">wild</strain>
    </source>
</reference>
<evidence type="ECO:0000256" key="14">
    <source>
        <dbReference type="ARBA" id="ARBA00074148"/>
    </source>
</evidence>
<dbReference type="SUPFAM" id="SSF82895">
    <property type="entry name" value="TSP-1 type 1 repeat"/>
    <property type="match status" value="5"/>
</dbReference>
<dbReference type="SMART" id="SM00423">
    <property type="entry name" value="PSI"/>
    <property type="match status" value="1"/>
</dbReference>
<keyword evidence="3" id="KW-0217">Developmental protein</keyword>
<evidence type="ECO:0000256" key="1">
    <source>
        <dbReference type="ARBA" id="ARBA00004167"/>
    </source>
</evidence>
<dbReference type="PRINTS" id="PR01705">
    <property type="entry name" value="TSP1REPEAT"/>
</dbReference>
<evidence type="ECO:0000259" key="18">
    <source>
        <dbReference type="PROSITE" id="PS51004"/>
    </source>
</evidence>
<accession>A0A6J8AV85</accession>
<dbReference type="PROSITE" id="PS50092">
    <property type="entry name" value="TSP1"/>
    <property type="match status" value="5"/>
</dbReference>
<dbReference type="SMART" id="SM00209">
    <property type="entry name" value="TSP1"/>
    <property type="match status" value="5"/>
</dbReference>
<feature type="region of interest" description="Disordered" evidence="16">
    <location>
        <begin position="342"/>
        <end position="365"/>
    </location>
</feature>
<dbReference type="GO" id="GO:0071526">
    <property type="term" value="P:semaphorin-plexin signaling pathway"/>
    <property type="evidence" value="ECO:0007669"/>
    <property type="project" value="TreeGrafter"/>
</dbReference>
<keyword evidence="5 17" id="KW-0812">Transmembrane</keyword>
<dbReference type="Pfam" id="PF01437">
    <property type="entry name" value="PSI"/>
    <property type="match status" value="1"/>
</dbReference>
<comment type="caution">
    <text evidence="15">Lacks conserved residue(s) required for the propagation of feature annotation.</text>
</comment>
<dbReference type="InterPro" id="IPR057563">
    <property type="entry name" value="Sema5A/B-like_TSP-1"/>
</dbReference>
<dbReference type="InterPro" id="IPR036383">
    <property type="entry name" value="TSP1_rpt_sf"/>
</dbReference>
<keyword evidence="13" id="KW-0325">Glycoprotein</keyword>
<evidence type="ECO:0000256" key="6">
    <source>
        <dbReference type="ARBA" id="ARBA00022729"/>
    </source>
</evidence>
<evidence type="ECO:0000256" key="15">
    <source>
        <dbReference type="PROSITE-ProRule" id="PRU00352"/>
    </source>
</evidence>
<dbReference type="GO" id="GO:0007411">
    <property type="term" value="P:axon guidance"/>
    <property type="evidence" value="ECO:0007669"/>
    <property type="project" value="TreeGrafter"/>
</dbReference>
<dbReference type="InterPro" id="IPR002165">
    <property type="entry name" value="Plexin_repeat"/>
</dbReference>
<dbReference type="GO" id="GO:0045499">
    <property type="term" value="F:chemorepellent activity"/>
    <property type="evidence" value="ECO:0007669"/>
    <property type="project" value="TreeGrafter"/>
</dbReference>
<keyword evidence="4" id="KW-0964">Secreted</keyword>
<feature type="transmembrane region" description="Helical" evidence="17">
    <location>
        <begin position="1313"/>
        <end position="1333"/>
    </location>
</feature>
<proteinExistence type="predicted"/>
<dbReference type="Gene3D" id="2.130.10.10">
    <property type="entry name" value="YVTN repeat-like/Quinoprotein amine dehydrogenase"/>
    <property type="match status" value="1"/>
</dbReference>
<feature type="compositionally biased region" description="Basic and acidic residues" evidence="16">
    <location>
        <begin position="353"/>
        <end position="364"/>
    </location>
</feature>
<evidence type="ECO:0000256" key="16">
    <source>
        <dbReference type="SAM" id="MobiDB-lite"/>
    </source>
</evidence>
<dbReference type="InterPro" id="IPR036352">
    <property type="entry name" value="Semap_dom_sf"/>
</dbReference>
<dbReference type="Gene3D" id="2.20.100.10">
    <property type="entry name" value="Thrombospondin type-1 (TSP1) repeat"/>
    <property type="match status" value="5"/>
</dbReference>
<dbReference type="SUPFAM" id="SSF103575">
    <property type="entry name" value="Plexin repeat"/>
    <property type="match status" value="1"/>
</dbReference>
<dbReference type="FunFam" id="2.130.10.10:FF:000369">
    <property type="entry name" value="semaphorin-2A isoform X1"/>
    <property type="match status" value="1"/>
</dbReference>
<dbReference type="Proteomes" id="UP000507470">
    <property type="component" value="Unassembled WGS sequence"/>
</dbReference>
<gene>
    <name evidence="19" type="ORF">MCOR_10763</name>
</gene>
<feature type="region of interest" description="Disordered" evidence="16">
    <location>
        <begin position="1654"/>
        <end position="1692"/>
    </location>
</feature>
<evidence type="ECO:0000256" key="11">
    <source>
        <dbReference type="ARBA" id="ARBA00023136"/>
    </source>
</evidence>
<evidence type="ECO:0000256" key="12">
    <source>
        <dbReference type="ARBA" id="ARBA00023157"/>
    </source>
</evidence>
<keyword evidence="6" id="KW-0732">Signal</keyword>
<evidence type="ECO:0000313" key="19">
    <source>
        <dbReference type="EMBL" id="CAC5372766.1"/>
    </source>
</evidence>
<evidence type="ECO:0000256" key="7">
    <source>
        <dbReference type="ARBA" id="ARBA00022737"/>
    </source>
</evidence>
<dbReference type="GO" id="GO:0005886">
    <property type="term" value="C:plasma membrane"/>
    <property type="evidence" value="ECO:0007669"/>
    <property type="project" value="TreeGrafter"/>
</dbReference>
<evidence type="ECO:0000256" key="4">
    <source>
        <dbReference type="ARBA" id="ARBA00022525"/>
    </source>
</evidence>
<feature type="compositionally biased region" description="Polar residues" evidence="16">
    <location>
        <begin position="1496"/>
        <end position="1508"/>
    </location>
</feature>
<dbReference type="Pfam" id="PF23260">
    <property type="entry name" value="TSP1_2"/>
    <property type="match status" value="1"/>
</dbReference>
<dbReference type="SUPFAM" id="SSF101912">
    <property type="entry name" value="Sema domain"/>
    <property type="match status" value="1"/>
</dbReference>
<organism evidence="19 20">
    <name type="scientific">Mytilus coruscus</name>
    <name type="common">Sea mussel</name>
    <dbReference type="NCBI Taxonomy" id="42192"/>
    <lineage>
        <taxon>Eukaryota</taxon>
        <taxon>Metazoa</taxon>
        <taxon>Spiralia</taxon>
        <taxon>Lophotrochozoa</taxon>
        <taxon>Mollusca</taxon>
        <taxon>Bivalvia</taxon>
        <taxon>Autobranchia</taxon>
        <taxon>Pteriomorphia</taxon>
        <taxon>Mytilida</taxon>
        <taxon>Mytiloidea</taxon>
        <taxon>Mytilidae</taxon>
        <taxon>Mytilinae</taxon>
        <taxon>Mytilus</taxon>
    </lineage>
</organism>
<dbReference type="SMART" id="SM00630">
    <property type="entry name" value="Sema"/>
    <property type="match status" value="1"/>
</dbReference>
<dbReference type="Gene3D" id="3.30.1680.10">
    <property type="entry name" value="ligand-binding face of the semaphorins, domain 2"/>
    <property type="match status" value="1"/>
</dbReference>
<keyword evidence="10 17" id="KW-1133">Transmembrane helix</keyword>